<dbReference type="GO" id="GO:0009264">
    <property type="term" value="P:deoxyribonucleotide catabolic process"/>
    <property type="evidence" value="ECO:0007669"/>
    <property type="project" value="InterPro"/>
</dbReference>
<dbReference type="HAMAP" id="MF_00114">
    <property type="entry name" value="DeoC_type1"/>
    <property type="match status" value="1"/>
</dbReference>
<dbReference type="AlphaFoldDB" id="A0A0F9SGS9"/>
<dbReference type="PANTHER" id="PTHR10889:SF1">
    <property type="entry name" value="DEOXYRIBOSE-PHOSPHATE ALDOLASE"/>
    <property type="match status" value="1"/>
</dbReference>
<dbReference type="NCBIfam" id="TIGR00126">
    <property type="entry name" value="deoC"/>
    <property type="match status" value="1"/>
</dbReference>
<organism evidence="8">
    <name type="scientific">marine sediment metagenome</name>
    <dbReference type="NCBI Taxonomy" id="412755"/>
    <lineage>
        <taxon>unclassified sequences</taxon>
        <taxon>metagenomes</taxon>
        <taxon>ecological metagenomes</taxon>
    </lineage>
</organism>
<dbReference type="InterPro" id="IPR002915">
    <property type="entry name" value="DeoC/FbaB/LacD_aldolase"/>
</dbReference>
<comment type="caution">
    <text evidence="8">The sequence shown here is derived from an EMBL/GenBank/DDBJ whole genome shotgun (WGS) entry which is preliminary data.</text>
</comment>
<name>A0A0F9SGS9_9ZZZZ</name>
<keyword evidence="3" id="KW-0963">Cytoplasm</keyword>
<gene>
    <name evidence="8" type="ORF">LCGC14_0852810</name>
</gene>
<dbReference type="Gene3D" id="3.20.20.70">
    <property type="entry name" value="Aldolase class I"/>
    <property type="match status" value="1"/>
</dbReference>
<dbReference type="EC" id="4.1.2.4" evidence="2"/>
<dbReference type="InterPro" id="IPR011343">
    <property type="entry name" value="DeoC"/>
</dbReference>
<protein>
    <recommendedName>
        <fullName evidence="2">deoxyribose-phosphate aldolase</fullName>
        <ecNumber evidence="2">4.1.2.4</ecNumber>
    </recommendedName>
    <alternativeName>
        <fullName evidence="6">2-deoxy-D-ribose 5-phosphate aldolase</fullName>
    </alternativeName>
</protein>
<dbReference type="GO" id="GO:0016052">
    <property type="term" value="P:carbohydrate catabolic process"/>
    <property type="evidence" value="ECO:0007669"/>
    <property type="project" value="TreeGrafter"/>
</dbReference>
<keyword evidence="4" id="KW-0456">Lyase</keyword>
<dbReference type="FunFam" id="3.20.20.70:FF:000044">
    <property type="entry name" value="Deoxyribose-phosphate aldolase"/>
    <property type="match status" value="1"/>
</dbReference>
<evidence type="ECO:0000256" key="5">
    <source>
        <dbReference type="ARBA" id="ARBA00023270"/>
    </source>
</evidence>
<dbReference type="CDD" id="cd00959">
    <property type="entry name" value="DeoC"/>
    <property type="match status" value="1"/>
</dbReference>
<evidence type="ECO:0000313" key="8">
    <source>
        <dbReference type="EMBL" id="KKN28578.1"/>
    </source>
</evidence>
<sequence>MEPYHHRISRKELARFIEHTLLGADVKDSDIERVCEDAVRFNFVAVCIPPFYPSLASRIVKNSGVKVCTVVGFPFGHNFPESKSFEAARAVENGADELDMVINITALKSGDFASVCKDIEGVVSAAKGRKVKVIIETCYLSRKEKIKACECAVKSGAAFVKTSTGFGTSGASVEDVRLMCRIVPEGVGVKAAGGIKDLKTALAMIDAGAKRIGTSAGVELISEIREGEKVKINETLND</sequence>
<keyword evidence="5" id="KW-0704">Schiff base</keyword>
<comment type="similarity">
    <text evidence="1">Belongs to the DeoC/FbaB aldolase family. DeoC type 1 subfamily.</text>
</comment>
<reference evidence="8" key="1">
    <citation type="journal article" date="2015" name="Nature">
        <title>Complex archaea that bridge the gap between prokaryotes and eukaryotes.</title>
        <authorList>
            <person name="Spang A."/>
            <person name="Saw J.H."/>
            <person name="Jorgensen S.L."/>
            <person name="Zaremba-Niedzwiedzka K."/>
            <person name="Martijn J."/>
            <person name="Lind A.E."/>
            <person name="van Eijk R."/>
            <person name="Schleper C."/>
            <person name="Guy L."/>
            <person name="Ettema T.J."/>
        </authorList>
    </citation>
    <scope>NUCLEOTIDE SEQUENCE</scope>
</reference>
<dbReference type="GO" id="GO:0004139">
    <property type="term" value="F:deoxyribose-phosphate aldolase activity"/>
    <property type="evidence" value="ECO:0007669"/>
    <property type="project" value="UniProtKB-EC"/>
</dbReference>
<dbReference type="Pfam" id="PF01791">
    <property type="entry name" value="DeoC"/>
    <property type="match status" value="1"/>
</dbReference>
<dbReference type="InterPro" id="IPR013785">
    <property type="entry name" value="Aldolase_TIM"/>
</dbReference>
<dbReference type="PIRSF" id="PIRSF001357">
    <property type="entry name" value="DeoC"/>
    <property type="match status" value="1"/>
</dbReference>
<dbReference type="SMART" id="SM01133">
    <property type="entry name" value="DeoC"/>
    <property type="match status" value="1"/>
</dbReference>
<proteinExistence type="inferred from homology"/>
<comment type="catalytic activity">
    <reaction evidence="7">
        <text>2-deoxy-D-ribose 5-phosphate = D-glyceraldehyde 3-phosphate + acetaldehyde</text>
        <dbReference type="Rhea" id="RHEA:12821"/>
        <dbReference type="ChEBI" id="CHEBI:15343"/>
        <dbReference type="ChEBI" id="CHEBI:59776"/>
        <dbReference type="ChEBI" id="CHEBI:62877"/>
        <dbReference type="EC" id="4.1.2.4"/>
    </reaction>
</comment>
<evidence type="ECO:0000256" key="1">
    <source>
        <dbReference type="ARBA" id="ARBA00010936"/>
    </source>
</evidence>
<evidence type="ECO:0000256" key="2">
    <source>
        <dbReference type="ARBA" id="ARBA00012515"/>
    </source>
</evidence>
<dbReference type="GO" id="GO:0005737">
    <property type="term" value="C:cytoplasm"/>
    <property type="evidence" value="ECO:0007669"/>
    <property type="project" value="InterPro"/>
</dbReference>
<evidence type="ECO:0000256" key="6">
    <source>
        <dbReference type="ARBA" id="ARBA00032755"/>
    </source>
</evidence>
<evidence type="ECO:0000256" key="3">
    <source>
        <dbReference type="ARBA" id="ARBA00022490"/>
    </source>
</evidence>
<accession>A0A0F9SGS9</accession>
<dbReference type="PANTHER" id="PTHR10889">
    <property type="entry name" value="DEOXYRIBOSE-PHOSPHATE ALDOLASE"/>
    <property type="match status" value="1"/>
</dbReference>
<dbReference type="InterPro" id="IPR028581">
    <property type="entry name" value="DeoC_typeI"/>
</dbReference>
<dbReference type="EMBL" id="LAZR01002550">
    <property type="protein sequence ID" value="KKN28578.1"/>
    <property type="molecule type" value="Genomic_DNA"/>
</dbReference>
<evidence type="ECO:0000256" key="4">
    <source>
        <dbReference type="ARBA" id="ARBA00023239"/>
    </source>
</evidence>
<evidence type="ECO:0000256" key="7">
    <source>
        <dbReference type="ARBA" id="ARBA00048791"/>
    </source>
</evidence>
<dbReference type="SUPFAM" id="SSF51569">
    <property type="entry name" value="Aldolase"/>
    <property type="match status" value="1"/>
</dbReference>